<evidence type="ECO:0000313" key="1">
    <source>
        <dbReference type="EMBL" id="KAI8538851.1"/>
    </source>
</evidence>
<gene>
    <name evidence="1" type="ORF">RHMOL_Rhmol09G0135500</name>
</gene>
<evidence type="ECO:0000313" key="2">
    <source>
        <dbReference type="Proteomes" id="UP001062846"/>
    </source>
</evidence>
<keyword evidence="2" id="KW-1185">Reference proteome</keyword>
<accession>A0ACC0ME59</accession>
<dbReference type="Proteomes" id="UP001062846">
    <property type="component" value="Chromosome 9"/>
</dbReference>
<name>A0ACC0ME59_RHOML</name>
<sequence>MDYQKHSVDPPQLRSGNPSVQTPTGSEAPWSTGLFSCFDDVPNCCITCWCPCITFGQIAEIVDEGAISCGASAAIYTLIGIFTGCACIYSCLYRMKLRKQYRLSESLCADCCVHWFCESCALCQEYRELKNRGFDMSKGNLCVCVC</sequence>
<comment type="caution">
    <text evidence="1">The sequence shown here is derived from an EMBL/GenBank/DDBJ whole genome shotgun (WGS) entry which is preliminary data.</text>
</comment>
<protein>
    <submittedName>
        <fullName evidence="1">Uncharacterized protein</fullName>
    </submittedName>
</protein>
<proteinExistence type="predicted"/>
<reference evidence="1" key="1">
    <citation type="submission" date="2022-02" db="EMBL/GenBank/DDBJ databases">
        <title>Plant Genome Project.</title>
        <authorList>
            <person name="Zhang R.-G."/>
        </authorList>
    </citation>
    <scope>NUCLEOTIDE SEQUENCE</scope>
    <source>
        <strain evidence="1">AT1</strain>
    </source>
</reference>
<dbReference type="EMBL" id="CM046396">
    <property type="protein sequence ID" value="KAI8538851.1"/>
    <property type="molecule type" value="Genomic_DNA"/>
</dbReference>
<organism evidence="1 2">
    <name type="scientific">Rhododendron molle</name>
    <name type="common">Chinese azalea</name>
    <name type="synonym">Azalea mollis</name>
    <dbReference type="NCBI Taxonomy" id="49168"/>
    <lineage>
        <taxon>Eukaryota</taxon>
        <taxon>Viridiplantae</taxon>
        <taxon>Streptophyta</taxon>
        <taxon>Embryophyta</taxon>
        <taxon>Tracheophyta</taxon>
        <taxon>Spermatophyta</taxon>
        <taxon>Magnoliopsida</taxon>
        <taxon>eudicotyledons</taxon>
        <taxon>Gunneridae</taxon>
        <taxon>Pentapetalae</taxon>
        <taxon>asterids</taxon>
        <taxon>Ericales</taxon>
        <taxon>Ericaceae</taxon>
        <taxon>Ericoideae</taxon>
        <taxon>Rhodoreae</taxon>
        <taxon>Rhododendron</taxon>
    </lineage>
</organism>